<dbReference type="EMBL" id="LUEZ02000005">
    <property type="protein sequence ID" value="RDB30339.1"/>
    <property type="molecule type" value="Genomic_DNA"/>
</dbReference>
<gene>
    <name evidence="1" type="ORF">Hypma_007033</name>
</gene>
<proteinExistence type="predicted"/>
<keyword evidence="2" id="KW-1185">Reference proteome</keyword>
<reference evidence="1" key="1">
    <citation type="submission" date="2018-04" db="EMBL/GenBank/DDBJ databases">
        <title>Whole genome sequencing of Hypsizygus marmoreus.</title>
        <authorList>
            <person name="Choi I.-G."/>
            <person name="Min B."/>
            <person name="Kim J.-G."/>
            <person name="Kim S."/>
            <person name="Oh Y.-L."/>
            <person name="Kong W.-S."/>
            <person name="Park H."/>
            <person name="Jeong J."/>
            <person name="Song E.-S."/>
        </authorList>
    </citation>
    <scope>NUCLEOTIDE SEQUENCE [LARGE SCALE GENOMIC DNA]</scope>
    <source>
        <strain evidence="1">51987-8</strain>
    </source>
</reference>
<comment type="caution">
    <text evidence="1">The sequence shown here is derived from an EMBL/GenBank/DDBJ whole genome shotgun (WGS) entry which is preliminary data.</text>
</comment>
<dbReference type="InParanoid" id="A0A369K6V7"/>
<dbReference type="Proteomes" id="UP000076154">
    <property type="component" value="Unassembled WGS sequence"/>
</dbReference>
<evidence type="ECO:0000313" key="2">
    <source>
        <dbReference type="Proteomes" id="UP000076154"/>
    </source>
</evidence>
<protein>
    <submittedName>
        <fullName evidence="1">Uncharacterized protein</fullName>
    </submittedName>
</protein>
<sequence length="209" mass="23530">MVLTFVSRSSTGIPPLDFGTVKHDFAGRDDRSTLMKLLRSEPAVSFGIPFSLPVSFQEPLYCDSQCTLHRAYRCAQFCSEVQLSLARFGHDGPSHDVVLAHPRSSRGIADGWIVLHDKMEGPTACLLHETSNSRSSLPMRTHDIQALFKDTHTRLCTLSVSLAANHLSRLARPRGTWNTLRVSWSENWMMPEHIVHNVPPRTRFHFTAP</sequence>
<accession>A0A369K6V7</accession>
<organism evidence="1 2">
    <name type="scientific">Hypsizygus marmoreus</name>
    <name type="common">White beech mushroom</name>
    <name type="synonym">Agaricus marmoreus</name>
    <dbReference type="NCBI Taxonomy" id="39966"/>
    <lineage>
        <taxon>Eukaryota</taxon>
        <taxon>Fungi</taxon>
        <taxon>Dikarya</taxon>
        <taxon>Basidiomycota</taxon>
        <taxon>Agaricomycotina</taxon>
        <taxon>Agaricomycetes</taxon>
        <taxon>Agaricomycetidae</taxon>
        <taxon>Agaricales</taxon>
        <taxon>Tricholomatineae</taxon>
        <taxon>Lyophyllaceae</taxon>
        <taxon>Hypsizygus</taxon>
    </lineage>
</organism>
<name>A0A369K6V7_HYPMA</name>
<dbReference type="AlphaFoldDB" id="A0A369K6V7"/>
<evidence type="ECO:0000313" key="1">
    <source>
        <dbReference type="EMBL" id="RDB30339.1"/>
    </source>
</evidence>